<organism evidence="2 3">
    <name type="scientific">Flavobacterium chilense</name>
    <dbReference type="NCBI Taxonomy" id="946677"/>
    <lineage>
        <taxon>Bacteria</taxon>
        <taxon>Pseudomonadati</taxon>
        <taxon>Bacteroidota</taxon>
        <taxon>Flavobacteriia</taxon>
        <taxon>Flavobacteriales</taxon>
        <taxon>Flavobacteriaceae</taxon>
        <taxon>Flavobacterium</taxon>
    </lineage>
</organism>
<feature type="transmembrane region" description="Helical" evidence="1">
    <location>
        <begin position="12"/>
        <end position="30"/>
    </location>
</feature>
<evidence type="ECO:0000313" key="3">
    <source>
        <dbReference type="Proteomes" id="UP000184028"/>
    </source>
</evidence>
<keyword evidence="1" id="KW-0812">Transmembrane</keyword>
<evidence type="ECO:0008006" key="4">
    <source>
        <dbReference type="Google" id="ProtNLM"/>
    </source>
</evidence>
<feature type="transmembrane region" description="Helical" evidence="1">
    <location>
        <begin position="97"/>
        <end position="116"/>
    </location>
</feature>
<evidence type="ECO:0000256" key="1">
    <source>
        <dbReference type="SAM" id="Phobius"/>
    </source>
</evidence>
<protein>
    <recommendedName>
        <fullName evidence="4">DUF1440 domain-containing protein</fullName>
    </recommendedName>
</protein>
<name>A0A1M7FD56_9FLAO</name>
<feature type="transmembrane region" description="Helical" evidence="1">
    <location>
        <begin position="65"/>
        <end position="85"/>
    </location>
</feature>
<keyword evidence="3" id="KW-1185">Reference proteome</keyword>
<keyword evidence="1" id="KW-1133">Transmembrane helix</keyword>
<proteinExistence type="predicted"/>
<dbReference type="Proteomes" id="UP000184028">
    <property type="component" value="Unassembled WGS sequence"/>
</dbReference>
<dbReference type="EMBL" id="FRBT01000003">
    <property type="protein sequence ID" value="SHM01639.1"/>
    <property type="molecule type" value="Genomic_DNA"/>
</dbReference>
<feature type="transmembrane region" description="Helical" evidence="1">
    <location>
        <begin position="128"/>
        <end position="147"/>
    </location>
</feature>
<dbReference type="RefSeq" id="WP_068842426.1">
    <property type="nucleotide sequence ID" value="NZ_FRBT01000003.1"/>
</dbReference>
<evidence type="ECO:0000313" key="2">
    <source>
        <dbReference type="EMBL" id="SHM01639.1"/>
    </source>
</evidence>
<gene>
    <name evidence="2" type="ORF">SAMN05444484_103319</name>
</gene>
<sequence>MRSKTKTILRSGLVAGTFDVTAAIVVYAVILQKTTGIKILQSIASAIFKKDAYDGGLPMAFCGLVFHYLIALSFAWFYFIIYPYLPFLKKNAIISGFLYGIFVWVIMNLIVLPIAFPVLPEKHLDFPLFLSMLILMFCIGLPIAFITRNYYANPK</sequence>
<dbReference type="OrthoDB" id="7564746at2"/>
<keyword evidence="1" id="KW-0472">Membrane</keyword>
<dbReference type="STRING" id="946677.SAMN05444484_103319"/>
<accession>A0A1M7FD56</accession>
<reference evidence="3" key="1">
    <citation type="submission" date="2016-11" db="EMBL/GenBank/DDBJ databases">
        <authorList>
            <person name="Varghese N."/>
            <person name="Submissions S."/>
        </authorList>
    </citation>
    <scope>NUCLEOTIDE SEQUENCE [LARGE SCALE GENOMIC DNA]</scope>
    <source>
        <strain evidence="3">DSM 24724</strain>
    </source>
</reference>
<dbReference type="AlphaFoldDB" id="A0A1M7FD56"/>